<gene>
    <name evidence="1" type="ORF">KQI89_14205</name>
</gene>
<dbReference type="Proteomes" id="UP000736583">
    <property type="component" value="Unassembled WGS sequence"/>
</dbReference>
<accession>A0ABS6F351</accession>
<name>A0ABS6F351_9CLOT</name>
<dbReference type="RefSeq" id="WP_216457593.1">
    <property type="nucleotide sequence ID" value="NZ_JAHLQL010000005.1"/>
</dbReference>
<dbReference type="PANTHER" id="PTHR33202">
    <property type="entry name" value="ZINC UPTAKE REGULATION PROTEIN"/>
    <property type="match status" value="1"/>
</dbReference>
<protein>
    <submittedName>
        <fullName evidence="1">Transcriptional repressor</fullName>
    </submittedName>
</protein>
<sequence>MNTIDLLKDSSIKVTKARVVIFNIIKDSEDVLTADYIRSKCLENKININLSTVYRTLELFEDKHIIEKFDLGEGKYNYVLKKHKHNHVLECSLCHKEVELQCPMQQIEELVKNKTGFTLIEHELKMKGICDQCKKHK</sequence>
<comment type="caution">
    <text evidence="1">The sequence shown here is derived from an EMBL/GenBank/DDBJ whole genome shotgun (WGS) entry which is preliminary data.</text>
</comment>
<dbReference type="InterPro" id="IPR002481">
    <property type="entry name" value="FUR"/>
</dbReference>
<dbReference type="CDD" id="cd07153">
    <property type="entry name" value="Fur_like"/>
    <property type="match status" value="1"/>
</dbReference>
<evidence type="ECO:0000313" key="2">
    <source>
        <dbReference type="Proteomes" id="UP000736583"/>
    </source>
</evidence>
<organism evidence="1 2">
    <name type="scientific">Clostridium simiarum</name>
    <dbReference type="NCBI Taxonomy" id="2841506"/>
    <lineage>
        <taxon>Bacteria</taxon>
        <taxon>Bacillati</taxon>
        <taxon>Bacillota</taxon>
        <taxon>Clostridia</taxon>
        <taxon>Eubacteriales</taxon>
        <taxon>Clostridiaceae</taxon>
        <taxon>Clostridium</taxon>
    </lineage>
</organism>
<proteinExistence type="predicted"/>
<dbReference type="EMBL" id="JAHLQL010000005">
    <property type="protein sequence ID" value="MBU5592903.1"/>
    <property type="molecule type" value="Genomic_DNA"/>
</dbReference>
<dbReference type="PANTHER" id="PTHR33202:SF8">
    <property type="entry name" value="PEROXIDE-RESPONSIVE REPRESSOR PERR"/>
    <property type="match status" value="1"/>
</dbReference>
<dbReference type="Pfam" id="PF01475">
    <property type="entry name" value="FUR"/>
    <property type="match status" value="1"/>
</dbReference>
<evidence type="ECO:0000313" key="1">
    <source>
        <dbReference type="EMBL" id="MBU5592903.1"/>
    </source>
</evidence>
<keyword evidence="2" id="KW-1185">Reference proteome</keyword>
<reference evidence="1 2" key="1">
    <citation type="submission" date="2021-06" db="EMBL/GenBank/DDBJ databases">
        <authorList>
            <person name="Sun Q."/>
            <person name="Li D."/>
        </authorList>
    </citation>
    <scope>NUCLEOTIDE SEQUENCE [LARGE SCALE GENOMIC DNA]</scope>
    <source>
        <strain evidence="1 2">MSJ-4</strain>
    </source>
</reference>